<dbReference type="RefSeq" id="WP_369780125.1">
    <property type="nucleotide sequence ID" value="NZ_CP165727.1"/>
</dbReference>
<proteinExistence type="predicted"/>
<evidence type="ECO:0000256" key="1">
    <source>
        <dbReference type="SAM" id="MobiDB-lite"/>
    </source>
</evidence>
<reference evidence="2" key="1">
    <citation type="submission" date="2024-08" db="EMBL/GenBank/DDBJ databases">
        <authorList>
            <person name="Yu S.T."/>
        </authorList>
    </citation>
    <scope>NUCLEOTIDE SEQUENCE</scope>
    <source>
        <strain evidence="2">R33</strain>
    </source>
</reference>
<protein>
    <submittedName>
        <fullName evidence="2">Uncharacterized protein</fullName>
    </submittedName>
</protein>
<accession>A0AB39YKU9</accession>
<name>A0AB39YKU9_9ACTN</name>
<feature type="region of interest" description="Disordered" evidence="1">
    <location>
        <begin position="1"/>
        <end position="21"/>
    </location>
</feature>
<sequence length="79" mass="8789">MAEIRRSVGAGRGGAAAARQGRYPDQLRAQFEGLVWRLRTSAKWREMLSAVYGRFWAWRVGVSNSTPSSSPPAIVNERP</sequence>
<dbReference type="EMBL" id="CP165727">
    <property type="protein sequence ID" value="XDV69202.1"/>
    <property type="molecule type" value="Genomic_DNA"/>
</dbReference>
<organism evidence="2">
    <name type="scientific">Streptomyces sp. R33</name>
    <dbReference type="NCBI Taxonomy" id="3238629"/>
    <lineage>
        <taxon>Bacteria</taxon>
        <taxon>Bacillati</taxon>
        <taxon>Actinomycetota</taxon>
        <taxon>Actinomycetes</taxon>
        <taxon>Kitasatosporales</taxon>
        <taxon>Streptomycetaceae</taxon>
        <taxon>Streptomyces</taxon>
    </lineage>
</organism>
<evidence type="ECO:0000313" key="2">
    <source>
        <dbReference type="EMBL" id="XDV69202.1"/>
    </source>
</evidence>
<dbReference type="AlphaFoldDB" id="A0AB39YKU9"/>
<gene>
    <name evidence="2" type="ORF">AB5J51_40040</name>
</gene>